<feature type="transmembrane region" description="Helical" evidence="15">
    <location>
        <begin position="495"/>
        <end position="520"/>
    </location>
</feature>
<keyword evidence="9" id="KW-0492">Microsome</keyword>
<dbReference type="InterPro" id="IPR017972">
    <property type="entry name" value="Cyt_P450_CS"/>
</dbReference>
<keyword evidence="13 15" id="KW-0472">Membrane</keyword>
<dbReference type="GO" id="GO:0005789">
    <property type="term" value="C:endoplasmic reticulum membrane"/>
    <property type="evidence" value="ECO:0007669"/>
    <property type="project" value="UniProtKB-SubCell"/>
</dbReference>
<evidence type="ECO:0000256" key="9">
    <source>
        <dbReference type="ARBA" id="ARBA00022848"/>
    </source>
</evidence>
<comment type="function">
    <text evidence="2">May be involved in the metabolism of insect hormones and in the breakdown of synthetic insecticides.</text>
</comment>
<feature type="transmembrane region" description="Helical" evidence="15">
    <location>
        <begin position="559"/>
        <end position="581"/>
    </location>
</feature>
<dbReference type="InterPro" id="IPR050196">
    <property type="entry name" value="Cytochrome_P450_Monoox"/>
</dbReference>
<dbReference type="AlphaFoldDB" id="A0ABD0SXP0"/>
<dbReference type="PANTHER" id="PTHR24291:SF189">
    <property type="entry name" value="CYTOCHROME P450 4C3-RELATED"/>
    <property type="match status" value="1"/>
</dbReference>
<comment type="similarity">
    <text evidence="5">Belongs to the cytochrome P450 family.</text>
</comment>
<dbReference type="PRINTS" id="PR00385">
    <property type="entry name" value="P450"/>
</dbReference>
<feature type="binding site" description="axial binding residue" evidence="14">
    <location>
        <position position="439"/>
    </location>
    <ligand>
        <name>heme</name>
        <dbReference type="ChEBI" id="CHEBI:30413"/>
    </ligand>
    <ligandPart>
        <name>Fe</name>
        <dbReference type="ChEBI" id="CHEBI:18248"/>
    </ligandPart>
</feature>
<dbReference type="EMBL" id="JBEDNZ010000013">
    <property type="protein sequence ID" value="KAL0830517.1"/>
    <property type="molecule type" value="Genomic_DNA"/>
</dbReference>
<feature type="transmembrane region" description="Helical" evidence="15">
    <location>
        <begin position="804"/>
        <end position="826"/>
    </location>
</feature>
<organism evidence="16 17">
    <name type="scientific">Loxostege sticticalis</name>
    <name type="common">Beet webworm moth</name>
    <dbReference type="NCBI Taxonomy" id="481309"/>
    <lineage>
        <taxon>Eukaryota</taxon>
        <taxon>Metazoa</taxon>
        <taxon>Ecdysozoa</taxon>
        <taxon>Arthropoda</taxon>
        <taxon>Hexapoda</taxon>
        <taxon>Insecta</taxon>
        <taxon>Pterygota</taxon>
        <taxon>Neoptera</taxon>
        <taxon>Endopterygota</taxon>
        <taxon>Lepidoptera</taxon>
        <taxon>Glossata</taxon>
        <taxon>Ditrysia</taxon>
        <taxon>Pyraloidea</taxon>
        <taxon>Crambidae</taxon>
        <taxon>Pyraustinae</taxon>
        <taxon>Loxostege</taxon>
    </lineage>
</organism>
<dbReference type="PANTHER" id="PTHR24291">
    <property type="entry name" value="CYTOCHROME P450 FAMILY 4"/>
    <property type="match status" value="1"/>
</dbReference>
<keyword evidence="12" id="KW-0503">Monooxygenase</keyword>
<dbReference type="PRINTS" id="PR00463">
    <property type="entry name" value="EP450I"/>
</dbReference>
<keyword evidence="6 14" id="KW-0349">Heme</keyword>
<evidence type="ECO:0000256" key="1">
    <source>
        <dbReference type="ARBA" id="ARBA00001971"/>
    </source>
</evidence>
<dbReference type="PROSITE" id="PS00086">
    <property type="entry name" value="CYTOCHROME_P450"/>
    <property type="match status" value="2"/>
</dbReference>
<evidence type="ECO:0000313" key="16">
    <source>
        <dbReference type="EMBL" id="KAL0830517.1"/>
    </source>
</evidence>
<evidence type="ECO:0000256" key="4">
    <source>
        <dbReference type="ARBA" id="ARBA00004406"/>
    </source>
</evidence>
<dbReference type="Pfam" id="PF00067">
    <property type="entry name" value="p450"/>
    <property type="match status" value="2"/>
</dbReference>
<dbReference type="Proteomes" id="UP001549921">
    <property type="component" value="Unassembled WGS sequence"/>
</dbReference>
<comment type="caution">
    <text evidence="16">The sequence shown here is derived from an EMBL/GenBank/DDBJ whole genome shotgun (WGS) entry which is preliminary data.</text>
</comment>
<evidence type="ECO:0000256" key="10">
    <source>
        <dbReference type="ARBA" id="ARBA00023002"/>
    </source>
</evidence>
<proteinExistence type="inferred from homology"/>
<keyword evidence="15" id="KW-1133">Transmembrane helix</keyword>
<protein>
    <recommendedName>
        <fullName evidence="18">Cytochrome P450</fullName>
    </recommendedName>
</protein>
<keyword evidence="10" id="KW-0560">Oxidoreductase</keyword>
<dbReference type="GO" id="GO:0046872">
    <property type="term" value="F:metal ion binding"/>
    <property type="evidence" value="ECO:0007669"/>
    <property type="project" value="UniProtKB-KW"/>
</dbReference>
<name>A0ABD0SXP0_LOXSC</name>
<reference evidence="16 17" key="1">
    <citation type="submission" date="2024-06" db="EMBL/GenBank/DDBJ databases">
        <title>A chromosome-level genome assembly of beet webworm, Loxostege sticticalis.</title>
        <authorList>
            <person name="Zhang Y."/>
        </authorList>
    </citation>
    <scope>NUCLEOTIDE SEQUENCE [LARGE SCALE GENOMIC DNA]</scope>
    <source>
        <strain evidence="16">AQ028</strain>
        <tissue evidence="16">Male pupae</tissue>
    </source>
</reference>
<evidence type="ECO:0000256" key="2">
    <source>
        <dbReference type="ARBA" id="ARBA00003690"/>
    </source>
</evidence>
<evidence type="ECO:0008006" key="18">
    <source>
        <dbReference type="Google" id="ProtNLM"/>
    </source>
</evidence>
<dbReference type="InterPro" id="IPR002401">
    <property type="entry name" value="Cyt_P450_E_grp-I"/>
</dbReference>
<sequence>MLFVLFIYVILALWTYWAYNRNLNRDKTPPLMDHSLPIIGHLHFLLLGDSAHYLMILEIIFSHVLSLGGGVCRAMIGTKPFYLISDPEDCLTVANSCLSKPTMPYAFLNTYLGKGIISVQDVHEWKPRRKVMNPVFSQKRLDEFLHVFNGETRGLVGKLKHHVGAGPFDHTVYLKTFTLESIIRTAMDIVEEDSESKNVIIEDTTRLIELSAMRITNFWLYSEFVYRLTAYGKEERERKDRLNRVTEKIVNKKKTQLQELNTHQLDDRKFKPFLDTLLELEDSGVFTREDIMDQLHTIILGGYHTTAITLSFILCAVGTYPNVQDRIYCELQKIFGTCDRDVEKKDLPNLVYLEAVIKETLRLYPIVPAVARHGDTAVRLKEYTIPKNSDYILILSATNHLPMWGQDRYNFRPERWLDPATIPENANAFNSFSLGKRACIGRTYAMNLMKVACAHIFRQFKIKSNINKLQLRLDIIYSIHGGHEINIETRRNILLILRFFLCVKMLFLLLIYVILALWTYSAYNRNRSRDKAPPIILTNHCLPIIGHLHYFLFGDSAHILIILEIVLNEVLRLGGGVFRVMMGPKTFYLISDPEDCHTVANSCLSKPSMPYAFFNTLLGKSILNIQDAHVWKPLRKIMNPVFSQKKLDEFLHVFNEESRGLMEKLTKHVGTGPLDHTVYLKNFTLESIVKTALDIVEEDSESKNVIIEESTRLIELTGMRITNFWLYTDFVYRLTAYGKEERERKNRFNRVTEQIVNKKKMQLKELNTLKHDDRKFKPFLDTLIELEDNGVFTRKEVMDQIHTIIVAGYHTTAITLSLILCVVGTFPKVQDRIYSELKEIFGTSDRDVEKKDLTNLVYLEAVIKETLRVYAIAPVITRRGDTALKLKGYTIPKNSYYVLLLCASNRFPMWGQDRHDFRPERWLDPATIPEANALNSFSSGKRACIGRTYAMNLMKVTCAHLFRQFKIRSNVNKLQLRLDILYKIDSGHEISIDRRL</sequence>
<evidence type="ECO:0000256" key="8">
    <source>
        <dbReference type="ARBA" id="ARBA00022824"/>
    </source>
</evidence>
<accession>A0ABD0SXP0</accession>
<comment type="subcellular location">
    <subcellularLocation>
        <location evidence="4">Endoplasmic reticulum membrane</location>
        <topology evidence="4">Peripheral membrane protein</topology>
    </subcellularLocation>
    <subcellularLocation>
        <location evidence="3">Microsome membrane</location>
        <topology evidence="3">Peripheral membrane protein</topology>
    </subcellularLocation>
</comment>
<evidence type="ECO:0000256" key="6">
    <source>
        <dbReference type="ARBA" id="ARBA00022617"/>
    </source>
</evidence>
<evidence type="ECO:0000256" key="15">
    <source>
        <dbReference type="SAM" id="Phobius"/>
    </source>
</evidence>
<dbReference type="Gene3D" id="1.10.630.10">
    <property type="entry name" value="Cytochrome P450"/>
    <property type="match status" value="2"/>
</dbReference>
<evidence type="ECO:0000256" key="5">
    <source>
        <dbReference type="ARBA" id="ARBA00010617"/>
    </source>
</evidence>
<gene>
    <name evidence="16" type="ORF">ABMA28_002678</name>
</gene>
<comment type="cofactor">
    <cofactor evidence="1 14">
        <name>heme</name>
        <dbReference type="ChEBI" id="CHEBI:30413"/>
    </cofactor>
</comment>
<evidence type="ECO:0000256" key="14">
    <source>
        <dbReference type="PIRSR" id="PIRSR602401-1"/>
    </source>
</evidence>
<keyword evidence="15" id="KW-0812">Transmembrane</keyword>
<dbReference type="InterPro" id="IPR001128">
    <property type="entry name" value="Cyt_P450"/>
</dbReference>
<evidence type="ECO:0000256" key="11">
    <source>
        <dbReference type="ARBA" id="ARBA00023004"/>
    </source>
</evidence>
<evidence type="ECO:0000256" key="3">
    <source>
        <dbReference type="ARBA" id="ARBA00004174"/>
    </source>
</evidence>
<evidence type="ECO:0000256" key="12">
    <source>
        <dbReference type="ARBA" id="ARBA00023033"/>
    </source>
</evidence>
<evidence type="ECO:0000256" key="7">
    <source>
        <dbReference type="ARBA" id="ARBA00022723"/>
    </source>
</evidence>
<evidence type="ECO:0000256" key="13">
    <source>
        <dbReference type="ARBA" id="ARBA00023136"/>
    </source>
</evidence>
<keyword evidence="8" id="KW-0256">Endoplasmic reticulum</keyword>
<keyword evidence="11 14" id="KW-0408">Iron</keyword>
<dbReference type="GO" id="GO:0004497">
    <property type="term" value="F:monooxygenase activity"/>
    <property type="evidence" value="ECO:0007669"/>
    <property type="project" value="UniProtKB-KW"/>
</dbReference>
<evidence type="ECO:0000313" key="17">
    <source>
        <dbReference type="Proteomes" id="UP001549921"/>
    </source>
</evidence>
<keyword evidence="7 14" id="KW-0479">Metal-binding</keyword>
<dbReference type="SUPFAM" id="SSF48264">
    <property type="entry name" value="Cytochrome P450"/>
    <property type="match status" value="2"/>
</dbReference>
<dbReference type="InterPro" id="IPR036396">
    <property type="entry name" value="Cyt_P450_sf"/>
</dbReference>